<protein>
    <recommendedName>
        <fullName evidence="3">Sugar phosphate isomerase/epimerase</fullName>
    </recommendedName>
</protein>
<evidence type="ECO:0000313" key="1">
    <source>
        <dbReference type="EMBL" id="GBC97839.1"/>
    </source>
</evidence>
<name>A0A2H5X9H6_9BACT</name>
<organism evidence="1 2">
    <name type="scientific">Candidatus Fervidibacter japonicus</name>
    <dbReference type="NCBI Taxonomy" id="2035412"/>
    <lineage>
        <taxon>Bacteria</taxon>
        <taxon>Candidatus Fervidibacterota</taxon>
        <taxon>Candidatus Fervidibacter</taxon>
    </lineage>
</organism>
<accession>A0A2H5X9H6</accession>
<gene>
    <name evidence="1" type="ORF">HRbin17_00334</name>
</gene>
<comment type="caution">
    <text evidence="1">The sequence shown here is derived from an EMBL/GenBank/DDBJ whole genome shotgun (WGS) entry which is preliminary data.</text>
</comment>
<evidence type="ECO:0000313" key="2">
    <source>
        <dbReference type="Proteomes" id="UP000236173"/>
    </source>
</evidence>
<evidence type="ECO:0008006" key="3">
    <source>
        <dbReference type="Google" id="ProtNLM"/>
    </source>
</evidence>
<dbReference type="Proteomes" id="UP000236173">
    <property type="component" value="Unassembled WGS sequence"/>
</dbReference>
<dbReference type="SUPFAM" id="SSF51658">
    <property type="entry name" value="Xylose isomerase-like"/>
    <property type="match status" value="1"/>
</dbReference>
<dbReference type="InterPro" id="IPR036237">
    <property type="entry name" value="Xyl_isomerase-like_sf"/>
</dbReference>
<proteinExistence type="predicted"/>
<dbReference type="AlphaFoldDB" id="A0A2H5X9H6"/>
<sequence>MRLALMTWACPSWTVERIVEAAKRYGYGGVESRLSVNPAHGAEIVRETHLQRQRLNSYLPLQRWQVLIGG</sequence>
<dbReference type="Gene3D" id="3.20.20.150">
    <property type="entry name" value="Divalent-metal-dependent TIM barrel enzymes"/>
    <property type="match status" value="1"/>
</dbReference>
<dbReference type="EMBL" id="BEHT01000003">
    <property type="protein sequence ID" value="GBC97839.1"/>
    <property type="molecule type" value="Genomic_DNA"/>
</dbReference>
<reference evidence="2" key="1">
    <citation type="submission" date="2017-09" db="EMBL/GenBank/DDBJ databases">
        <title>Metaegenomics of thermophilic ammonia-oxidizing enrichment culture.</title>
        <authorList>
            <person name="Kato S."/>
            <person name="Suzuki K."/>
        </authorList>
    </citation>
    <scope>NUCLEOTIDE SEQUENCE [LARGE SCALE GENOMIC DNA]</scope>
</reference>